<organism evidence="3 4">
    <name type="scientific">Streptomyces castrisilvae</name>
    <dbReference type="NCBI Taxonomy" id="3033811"/>
    <lineage>
        <taxon>Bacteria</taxon>
        <taxon>Bacillati</taxon>
        <taxon>Actinomycetota</taxon>
        <taxon>Actinomycetes</taxon>
        <taxon>Kitasatosporales</taxon>
        <taxon>Streptomycetaceae</taxon>
        <taxon>Streptomyces</taxon>
    </lineage>
</organism>
<dbReference type="PANTHER" id="PTHR21240">
    <property type="entry name" value="2-AMINO-3-CARBOXYLMUCONATE-6-SEMIALDEHYDE DECARBOXYLASE"/>
    <property type="match status" value="1"/>
</dbReference>
<dbReference type="InterPro" id="IPR032465">
    <property type="entry name" value="ACMSD"/>
</dbReference>
<gene>
    <name evidence="3" type="ORF">P8A18_30955</name>
</gene>
<dbReference type="EMBL" id="CP120997">
    <property type="protein sequence ID" value="WLQ37588.1"/>
    <property type="molecule type" value="Genomic_DNA"/>
</dbReference>
<evidence type="ECO:0000259" key="2">
    <source>
        <dbReference type="Pfam" id="PF04909"/>
    </source>
</evidence>
<dbReference type="InterPro" id="IPR006680">
    <property type="entry name" value="Amidohydro-rel"/>
</dbReference>
<evidence type="ECO:0000313" key="3">
    <source>
        <dbReference type="EMBL" id="WLQ37588.1"/>
    </source>
</evidence>
<dbReference type="Pfam" id="PF04909">
    <property type="entry name" value="Amidohydro_2"/>
    <property type="match status" value="1"/>
</dbReference>
<accession>A0ABY9HUD2</accession>
<feature type="domain" description="Amidohydrolase-related" evidence="2">
    <location>
        <begin position="17"/>
        <end position="341"/>
    </location>
</feature>
<dbReference type="Gene3D" id="3.20.20.140">
    <property type="entry name" value="Metal-dependent hydrolases"/>
    <property type="match status" value="1"/>
</dbReference>
<evidence type="ECO:0000256" key="1">
    <source>
        <dbReference type="ARBA" id="ARBA00023239"/>
    </source>
</evidence>
<keyword evidence="1" id="KW-0456">Lyase</keyword>
<dbReference type="InterPro" id="IPR032466">
    <property type="entry name" value="Metal_Hydrolase"/>
</dbReference>
<reference evidence="3 4" key="1">
    <citation type="submission" date="2023-03" db="EMBL/GenBank/DDBJ databases">
        <title>Isolation and description of six Streptomyces strains from soil environments, able to metabolize different microbial glucans.</title>
        <authorList>
            <person name="Widen T."/>
            <person name="Larsbrink J."/>
        </authorList>
    </citation>
    <scope>NUCLEOTIDE SEQUENCE [LARGE SCALE GENOMIC DNA]</scope>
    <source>
        <strain evidence="3 4">Mut1</strain>
    </source>
</reference>
<keyword evidence="4" id="KW-1185">Reference proteome</keyword>
<name>A0ABY9HUD2_9ACTN</name>
<proteinExistence type="predicted"/>
<dbReference type="Proteomes" id="UP001239522">
    <property type="component" value="Chromosome"/>
</dbReference>
<dbReference type="SUPFAM" id="SSF51556">
    <property type="entry name" value="Metallo-dependent hydrolases"/>
    <property type="match status" value="1"/>
</dbReference>
<dbReference type="RefSeq" id="WP_306059924.1">
    <property type="nucleotide sequence ID" value="NZ_CP120997.1"/>
</dbReference>
<evidence type="ECO:0000313" key="4">
    <source>
        <dbReference type="Proteomes" id="UP001239522"/>
    </source>
</evidence>
<protein>
    <submittedName>
        <fullName evidence="3">Amidohydrolase family protein</fullName>
    </submittedName>
</protein>
<sequence length="390" mass="41817">MSEQLMSARAARDRPVIDIHTHALPMPLLRQLERRGLADLSGMADHVLRLDPDLCGLAPGAAIPFPPEQYDLELRLASLESMGVTHQAVAAPPFVFASESPDASLVMDVTRRANDALAEFVAASSGRLVGLATVPVGLPDAAEELARCMDELGFAGATLGSYGAGRELDDPVNEDLWSALAERRCFTLLHPSRVSSRDRLADYHLVQLLGYPMETALAVSRLIFGGVLDRHDLVLCLTHGGGCVPGVAPRLDLGWHRKPVARVTERVPTEYLRRLFYDTAVFDTKTLARLVEDMTARHVLLGTDAPFDLRDQQPVATVRALGLEVSQEDAVLGGNAAALLRGLFPEVAGATVSGAGSPVPDLRARRRRSDIGAGLATLEIESTAVEGHGP</sequence>
<dbReference type="PANTHER" id="PTHR21240:SF28">
    <property type="entry name" value="ISO-OROTATE DECARBOXYLASE (EUROFUNG)"/>
    <property type="match status" value="1"/>
</dbReference>